<keyword evidence="3" id="KW-1185">Reference proteome</keyword>
<dbReference type="EMBL" id="KV750846">
    <property type="protein sequence ID" value="OCL02938.1"/>
    <property type="molecule type" value="Genomic_DNA"/>
</dbReference>
<feature type="region of interest" description="Disordered" evidence="1">
    <location>
        <begin position="18"/>
        <end position="38"/>
    </location>
</feature>
<evidence type="ECO:0000313" key="3">
    <source>
        <dbReference type="Proteomes" id="UP000250140"/>
    </source>
</evidence>
<dbReference type="Proteomes" id="UP000250140">
    <property type="component" value="Unassembled WGS sequence"/>
</dbReference>
<sequence>ARAAGRAPARAFWCAQVGGSGSPLSPQSRLAVGEGRGRRDVSEAQRDAAFLAALVGANCEVSAGRGLIPGCGASEALHQW</sequence>
<organism evidence="2 3">
    <name type="scientific">Glonium stellatum</name>
    <dbReference type="NCBI Taxonomy" id="574774"/>
    <lineage>
        <taxon>Eukaryota</taxon>
        <taxon>Fungi</taxon>
        <taxon>Dikarya</taxon>
        <taxon>Ascomycota</taxon>
        <taxon>Pezizomycotina</taxon>
        <taxon>Dothideomycetes</taxon>
        <taxon>Pleosporomycetidae</taxon>
        <taxon>Gloniales</taxon>
        <taxon>Gloniaceae</taxon>
        <taxon>Glonium</taxon>
    </lineage>
</organism>
<evidence type="ECO:0000256" key="1">
    <source>
        <dbReference type="SAM" id="MobiDB-lite"/>
    </source>
</evidence>
<protein>
    <submittedName>
        <fullName evidence="2">Uncharacterized protein</fullName>
    </submittedName>
</protein>
<reference evidence="2 3" key="1">
    <citation type="journal article" date="2016" name="Nat. Commun.">
        <title>Ectomycorrhizal ecology is imprinted in the genome of the dominant symbiotic fungus Cenococcum geophilum.</title>
        <authorList>
            <consortium name="DOE Joint Genome Institute"/>
            <person name="Peter M."/>
            <person name="Kohler A."/>
            <person name="Ohm R.A."/>
            <person name="Kuo A."/>
            <person name="Krutzmann J."/>
            <person name="Morin E."/>
            <person name="Arend M."/>
            <person name="Barry K.W."/>
            <person name="Binder M."/>
            <person name="Choi C."/>
            <person name="Clum A."/>
            <person name="Copeland A."/>
            <person name="Grisel N."/>
            <person name="Haridas S."/>
            <person name="Kipfer T."/>
            <person name="LaButti K."/>
            <person name="Lindquist E."/>
            <person name="Lipzen A."/>
            <person name="Maire R."/>
            <person name="Meier B."/>
            <person name="Mihaltcheva S."/>
            <person name="Molinier V."/>
            <person name="Murat C."/>
            <person name="Poggeler S."/>
            <person name="Quandt C.A."/>
            <person name="Sperisen C."/>
            <person name="Tritt A."/>
            <person name="Tisserant E."/>
            <person name="Crous P.W."/>
            <person name="Henrissat B."/>
            <person name="Nehls U."/>
            <person name="Egli S."/>
            <person name="Spatafora J.W."/>
            <person name="Grigoriev I.V."/>
            <person name="Martin F.M."/>
        </authorList>
    </citation>
    <scope>NUCLEOTIDE SEQUENCE [LARGE SCALE GENOMIC DNA]</scope>
    <source>
        <strain evidence="2 3">CBS 207.34</strain>
    </source>
</reference>
<proteinExistence type="predicted"/>
<gene>
    <name evidence="2" type="ORF">AOQ84DRAFT_382144</name>
</gene>
<name>A0A8E2ERB9_9PEZI</name>
<dbReference type="AlphaFoldDB" id="A0A8E2ERB9"/>
<evidence type="ECO:0000313" key="2">
    <source>
        <dbReference type="EMBL" id="OCL02938.1"/>
    </source>
</evidence>
<accession>A0A8E2ERB9</accession>
<feature type="non-terminal residue" evidence="2">
    <location>
        <position position="1"/>
    </location>
</feature>